<gene>
    <name evidence="1" type="ORF">ANCDUO_04865</name>
</gene>
<accession>A0A0C2DQ67</accession>
<keyword evidence="2" id="KW-1185">Reference proteome</keyword>
<evidence type="ECO:0000313" key="1">
    <source>
        <dbReference type="EMBL" id="KIH64817.1"/>
    </source>
</evidence>
<sequence length="59" mass="6460">MLKVLLEVSAAEDAYKRPGNNEESNPDRTILERNAGLILPSLAVRLLRFASGGKRVGRP</sequence>
<proteinExistence type="predicted"/>
<name>A0A0C2DQ67_9BILA</name>
<dbReference type="Proteomes" id="UP000054047">
    <property type="component" value="Unassembled WGS sequence"/>
</dbReference>
<dbReference type="AlphaFoldDB" id="A0A0C2DQ67"/>
<reference evidence="1 2" key="1">
    <citation type="submission" date="2013-12" db="EMBL/GenBank/DDBJ databases">
        <title>Draft genome of the parsitic nematode Ancylostoma duodenale.</title>
        <authorList>
            <person name="Mitreva M."/>
        </authorList>
    </citation>
    <scope>NUCLEOTIDE SEQUENCE [LARGE SCALE GENOMIC DNA]</scope>
    <source>
        <strain evidence="1 2">Zhejiang</strain>
    </source>
</reference>
<protein>
    <submittedName>
        <fullName evidence="1">Uncharacterized protein</fullName>
    </submittedName>
</protein>
<dbReference type="EMBL" id="KN727860">
    <property type="protein sequence ID" value="KIH64817.1"/>
    <property type="molecule type" value="Genomic_DNA"/>
</dbReference>
<organism evidence="1 2">
    <name type="scientific">Ancylostoma duodenale</name>
    <dbReference type="NCBI Taxonomy" id="51022"/>
    <lineage>
        <taxon>Eukaryota</taxon>
        <taxon>Metazoa</taxon>
        <taxon>Ecdysozoa</taxon>
        <taxon>Nematoda</taxon>
        <taxon>Chromadorea</taxon>
        <taxon>Rhabditida</taxon>
        <taxon>Rhabditina</taxon>
        <taxon>Rhabditomorpha</taxon>
        <taxon>Strongyloidea</taxon>
        <taxon>Ancylostomatidae</taxon>
        <taxon>Ancylostomatinae</taxon>
        <taxon>Ancylostoma</taxon>
    </lineage>
</organism>
<evidence type="ECO:0000313" key="2">
    <source>
        <dbReference type="Proteomes" id="UP000054047"/>
    </source>
</evidence>